<evidence type="ECO:0000313" key="3">
    <source>
        <dbReference type="Proteomes" id="UP001172155"/>
    </source>
</evidence>
<dbReference type="EMBL" id="JAUKUD010000005">
    <property type="protein sequence ID" value="KAK0742914.1"/>
    <property type="molecule type" value="Genomic_DNA"/>
</dbReference>
<gene>
    <name evidence="2" type="ORF">B0T18DRAFT_391794</name>
</gene>
<reference evidence="2" key="1">
    <citation type="submission" date="2023-06" db="EMBL/GenBank/DDBJ databases">
        <title>Genome-scale phylogeny and comparative genomics of the fungal order Sordariales.</title>
        <authorList>
            <consortium name="Lawrence Berkeley National Laboratory"/>
            <person name="Hensen N."/>
            <person name="Bonometti L."/>
            <person name="Westerberg I."/>
            <person name="Brannstrom I.O."/>
            <person name="Guillou S."/>
            <person name="Cros-Aarteil S."/>
            <person name="Calhoun S."/>
            <person name="Haridas S."/>
            <person name="Kuo A."/>
            <person name="Mondo S."/>
            <person name="Pangilinan J."/>
            <person name="Riley R."/>
            <person name="LaButti K."/>
            <person name="Andreopoulos B."/>
            <person name="Lipzen A."/>
            <person name="Chen C."/>
            <person name="Yanf M."/>
            <person name="Daum C."/>
            <person name="Ng V."/>
            <person name="Clum A."/>
            <person name="Steindorff A."/>
            <person name="Ohm R."/>
            <person name="Martin F."/>
            <person name="Silar P."/>
            <person name="Natvig D."/>
            <person name="Lalanne C."/>
            <person name="Gautier V."/>
            <person name="Ament-velasquez S.L."/>
            <person name="Kruys A."/>
            <person name="Hutchinson M.I."/>
            <person name="Powell A.J."/>
            <person name="Barry K."/>
            <person name="Miller A.N."/>
            <person name="Grigoriev I.V."/>
            <person name="Debuchy R."/>
            <person name="Gladieux P."/>
            <person name="Thoren M.H."/>
            <person name="Johannesson H."/>
        </authorList>
    </citation>
    <scope>NUCLEOTIDE SEQUENCE</scope>
    <source>
        <strain evidence="2">SMH3187-1</strain>
    </source>
</reference>
<evidence type="ECO:0000313" key="2">
    <source>
        <dbReference type="EMBL" id="KAK0742914.1"/>
    </source>
</evidence>
<evidence type="ECO:0000256" key="1">
    <source>
        <dbReference type="SAM" id="MobiDB-lite"/>
    </source>
</evidence>
<comment type="caution">
    <text evidence="2">The sequence shown here is derived from an EMBL/GenBank/DDBJ whole genome shotgun (WGS) entry which is preliminary data.</text>
</comment>
<keyword evidence="3" id="KW-1185">Reference proteome</keyword>
<dbReference type="AlphaFoldDB" id="A0AA40EP57"/>
<feature type="region of interest" description="Disordered" evidence="1">
    <location>
        <begin position="101"/>
        <end position="124"/>
    </location>
</feature>
<accession>A0AA40EP57</accession>
<protein>
    <submittedName>
        <fullName evidence="2">Uncharacterized protein</fullName>
    </submittedName>
</protein>
<dbReference type="Proteomes" id="UP001172155">
    <property type="component" value="Unassembled WGS sequence"/>
</dbReference>
<name>A0AA40EP57_9PEZI</name>
<sequence>MNPQAPPPPQQQQISTFRNETMVSAAHGNAAVSDSPMPLSISHHAEGVVLEPLGPSSRVMARESFDPALSLSSARAKGGVVVMASLSLEVGVAPHDIDNGLEQAHQNGDGEGNATTVGGERRRHGPTRITSVRLYAGDELIGVLGEREGDERGQRDVQQQLQSLPTDRDLHNHVLSDFYQVDKSETRRLNNNIRGLNVTLTVEFGAPSPSVCVSSVALVQTLRVVLCYIPQMSMAEMLFTRLSISSQKTKPLEDILQVMTLSDRHGPGLPERLIVLSLDSTRLAELSSSHTSGEPLCYQQVVRVDEENNGMW</sequence>
<proteinExistence type="predicted"/>
<organism evidence="2 3">
    <name type="scientific">Schizothecium vesticola</name>
    <dbReference type="NCBI Taxonomy" id="314040"/>
    <lineage>
        <taxon>Eukaryota</taxon>
        <taxon>Fungi</taxon>
        <taxon>Dikarya</taxon>
        <taxon>Ascomycota</taxon>
        <taxon>Pezizomycotina</taxon>
        <taxon>Sordariomycetes</taxon>
        <taxon>Sordariomycetidae</taxon>
        <taxon>Sordariales</taxon>
        <taxon>Schizotheciaceae</taxon>
        <taxon>Schizothecium</taxon>
    </lineage>
</organism>